<reference evidence="6" key="1">
    <citation type="submission" date="2017-06" db="EMBL/GenBank/DDBJ databases">
        <title>Genome analysis of Fimbriiglobus ruber SP5, the first member of the order Planctomycetales with confirmed chitinolytic capability.</title>
        <authorList>
            <person name="Ravin N.V."/>
            <person name="Rakitin A.L."/>
            <person name="Ivanova A.A."/>
            <person name="Beletsky A.V."/>
            <person name="Kulichevskaya I.S."/>
            <person name="Mardanov A.V."/>
            <person name="Dedysh S.N."/>
        </authorList>
    </citation>
    <scope>NUCLEOTIDE SEQUENCE [LARGE SCALE GENOMIC DNA]</scope>
    <source>
        <strain evidence="6">SP5</strain>
    </source>
</reference>
<dbReference type="InterPro" id="IPR008964">
    <property type="entry name" value="Invasin/intimin_cell_adhesion"/>
</dbReference>
<comment type="caution">
    <text evidence="5">The sequence shown here is derived from an EMBL/GenBank/DDBJ whole genome shotgun (WGS) entry which is preliminary data.</text>
</comment>
<accession>A0A225E1E8</accession>
<proteinExistence type="predicted"/>
<dbReference type="PANTHER" id="PTHR35889">
    <property type="entry name" value="CYCLOINULO-OLIGOSACCHARIDE FRUCTANOTRANSFERASE-RELATED"/>
    <property type="match status" value="1"/>
</dbReference>
<dbReference type="InterPro" id="IPR011444">
    <property type="entry name" value="DUF1549"/>
</dbReference>
<feature type="region of interest" description="Disordered" evidence="1">
    <location>
        <begin position="516"/>
        <end position="536"/>
    </location>
</feature>
<dbReference type="AlphaFoldDB" id="A0A225E1E8"/>
<feature type="signal peptide" evidence="2">
    <location>
        <begin position="1"/>
        <end position="20"/>
    </location>
</feature>
<evidence type="ECO:0000313" key="6">
    <source>
        <dbReference type="Proteomes" id="UP000214646"/>
    </source>
</evidence>
<dbReference type="Pfam" id="PF07587">
    <property type="entry name" value="PSD1"/>
    <property type="match status" value="1"/>
</dbReference>
<feature type="domain" description="DUF1553" evidence="4">
    <location>
        <begin position="546"/>
        <end position="772"/>
    </location>
</feature>
<evidence type="ECO:0000256" key="1">
    <source>
        <dbReference type="SAM" id="MobiDB-lite"/>
    </source>
</evidence>
<evidence type="ECO:0000259" key="4">
    <source>
        <dbReference type="Pfam" id="PF07587"/>
    </source>
</evidence>
<dbReference type="EMBL" id="NIDE01000004">
    <property type="protein sequence ID" value="OWK43836.1"/>
    <property type="molecule type" value="Genomic_DNA"/>
</dbReference>
<organism evidence="5 6">
    <name type="scientific">Fimbriiglobus ruber</name>
    <dbReference type="NCBI Taxonomy" id="1908690"/>
    <lineage>
        <taxon>Bacteria</taxon>
        <taxon>Pseudomonadati</taxon>
        <taxon>Planctomycetota</taxon>
        <taxon>Planctomycetia</taxon>
        <taxon>Gemmatales</taxon>
        <taxon>Gemmataceae</taxon>
        <taxon>Fimbriiglobus</taxon>
    </lineage>
</organism>
<dbReference type="Proteomes" id="UP000214646">
    <property type="component" value="Unassembled WGS sequence"/>
</dbReference>
<dbReference type="PANTHER" id="PTHR35889:SF3">
    <property type="entry name" value="F-BOX DOMAIN-CONTAINING PROTEIN"/>
    <property type="match status" value="1"/>
</dbReference>
<evidence type="ECO:0008006" key="7">
    <source>
        <dbReference type="Google" id="ProtNLM"/>
    </source>
</evidence>
<keyword evidence="6" id="KW-1185">Reference proteome</keyword>
<dbReference type="Gene3D" id="2.60.40.1080">
    <property type="match status" value="2"/>
</dbReference>
<feature type="chain" id="PRO_5012194979" description="S-layer protein" evidence="2">
    <location>
        <begin position="21"/>
        <end position="801"/>
    </location>
</feature>
<gene>
    <name evidence="5" type="ORF">FRUB_03435</name>
</gene>
<sequence length="801" mass="88358">MRCLFVVLAFLVLGASQAPAGVICQTPKIEFRDAFAGWQLLVSDGEHDLTRDAQYETTNPAVAVVEAKGYVTPTGNGTAVIRVLAKGQQLEIPVAVSGAGNGRSVDFQTEIVPLLSKHGCNAGGCHGKASGQNGFKLSLFGFDPVFDHNAIAKEARGRRLFPGAPDQSLFLLKGSGQVPHGGGRKLVAGSGDYRVIREWIASGAPASAPDSPRVVKLSIAPGDRVLKHGQLQQLAVRAEYSDGSVRDVTRHSEFKSNLDLVAAVDADGLVKTGEQSGEAAVMARHMGYVAVFRALVPHGEPVAAIPDFKPLNYVDELTVTKWKKLGLLPSPVVDDATFLRRVTIDLCGRLPTVAETKVFLADTTADKRIRLVDTLLDSPDYPAFFAMKWGSILRNSNLAGSERAAYAFHNWIKEMIARNRPYDEFVRGVVAAAGEWQDAPAINWYWQNRDDQLHQVTADVAQVFLGVRLQCAKCHHHPYERWGQADYYGLAGFFARVGRKGFGEPPPYYASAQVTTGEKNPLTGKSPEPKFPDGPVGKFQPEDDPRHALVDWMAKPENPFFSKALSNRLWGHFFGRGLYHELDDLRDTNPPSNPELLDALAKDFVTHKFDVKHLIRVIVTSRVYQLSAEPNDHNKHDRQNFARYYARRMPAEVFLDAVNQTCGTRGGFSGVGTNARAVDLPHEGFNSFFLDAFDRPKRVTVCECERSTGATLAQVLLLANSDEIENKIADGNGRIAKWVKEKKPTRDMIDELYLTALSRRPTDAEIKRATEFVTKGGKDQQKAIEDVLWAILNSKEFMFNH</sequence>
<evidence type="ECO:0000256" key="2">
    <source>
        <dbReference type="SAM" id="SignalP"/>
    </source>
</evidence>
<dbReference type="InterPro" id="IPR022655">
    <property type="entry name" value="DUF1553"/>
</dbReference>
<feature type="domain" description="DUF1549" evidence="3">
    <location>
        <begin position="314"/>
        <end position="497"/>
    </location>
</feature>
<evidence type="ECO:0000259" key="3">
    <source>
        <dbReference type="Pfam" id="PF07583"/>
    </source>
</evidence>
<dbReference type="SUPFAM" id="SSF49373">
    <property type="entry name" value="Invasin/intimin cell-adhesion fragments"/>
    <property type="match status" value="1"/>
</dbReference>
<name>A0A225E1E8_9BACT</name>
<keyword evidence="2" id="KW-0732">Signal</keyword>
<evidence type="ECO:0000313" key="5">
    <source>
        <dbReference type="EMBL" id="OWK43836.1"/>
    </source>
</evidence>
<dbReference type="Pfam" id="PF07583">
    <property type="entry name" value="PSCyt2"/>
    <property type="match status" value="1"/>
</dbReference>
<protein>
    <recommendedName>
        <fullName evidence="7">S-layer protein</fullName>
    </recommendedName>
</protein>